<evidence type="ECO:0000313" key="3">
    <source>
        <dbReference type="Proteomes" id="UP000314294"/>
    </source>
</evidence>
<sequence length="216" mass="23493">MRATGGASSADYFTVEPEFGVGCEDADSLSLGGQRRLLRSRGVNRKGADFRASPGHTTGNRHDPCTLLNPAGHIRFQLLPLSGTTAPCAQTPRHEGSVLLQAATPMNTHQVHTVNSPLTTYQQLLSKITTVHLQYQLYKLDIGPSPVGVAMRLYLLLEDSLLLLQSDVVIMLDRDHDESGRSQETSPLRLSSAIFELSLWAKTMVRGMHSSVSSVA</sequence>
<organism evidence="2 3">
    <name type="scientific">Liparis tanakae</name>
    <name type="common">Tanaka's snailfish</name>
    <dbReference type="NCBI Taxonomy" id="230148"/>
    <lineage>
        <taxon>Eukaryota</taxon>
        <taxon>Metazoa</taxon>
        <taxon>Chordata</taxon>
        <taxon>Craniata</taxon>
        <taxon>Vertebrata</taxon>
        <taxon>Euteleostomi</taxon>
        <taxon>Actinopterygii</taxon>
        <taxon>Neopterygii</taxon>
        <taxon>Teleostei</taxon>
        <taxon>Neoteleostei</taxon>
        <taxon>Acanthomorphata</taxon>
        <taxon>Eupercaria</taxon>
        <taxon>Perciformes</taxon>
        <taxon>Cottioidei</taxon>
        <taxon>Cottales</taxon>
        <taxon>Liparidae</taxon>
        <taxon>Liparis</taxon>
    </lineage>
</organism>
<accession>A0A4Z2IBZ6</accession>
<gene>
    <name evidence="2" type="ORF">EYF80_014468</name>
</gene>
<name>A0A4Z2IBZ6_9TELE</name>
<evidence type="ECO:0000313" key="2">
    <source>
        <dbReference type="EMBL" id="TNN75231.1"/>
    </source>
</evidence>
<protein>
    <submittedName>
        <fullName evidence="2">Uncharacterized protein</fullName>
    </submittedName>
</protein>
<comment type="caution">
    <text evidence="2">The sequence shown here is derived from an EMBL/GenBank/DDBJ whole genome shotgun (WGS) entry which is preliminary data.</text>
</comment>
<dbReference type="EMBL" id="SRLO01000105">
    <property type="protein sequence ID" value="TNN75231.1"/>
    <property type="molecule type" value="Genomic_DNA"/>
</dbReference>
<dbReference type="Proteomes" id="UP000314294">
    <property type="component" value="Unassembled WGS sequence"/>
</dbReference>
<dbReference type="AlphaFoldDB" id="A0A4Z2IBZ6"/>
<keyword evidence="3" id="KW-1185">Reference proteome</keyword>
<evidence type="ECO:0000256" key="1">
    <source>
        <dbReference type="SAM" id="MobiDB-lite"/>
    </source>
</evidence>
<proteinExistence type="predicted"/>
<feature type="region of interest" description="Disordered" evidence="1">
    <location>
        <begin position="40"/>
        <end position="64"/>
    </location>
</feature>
<reference evidence="2 3" key="1">
    <citation type="submission" date="2019-03" db="EMBL/GenBank/DDBJ databases">
        <title>First draft genome of Liparis tanakae, snailfish: a comprehensive survey of snailfish specific genes.</title>
        <authorList>
            <person name="Kim W."/>
            <person name="Song I."/>
            <person name="Jeong J.-H."/>
            <person name="Kim D."/>
            <person name="Kim S."/>
            <person name="Ryu S."/>
            <person name="Song J.Y."/>
            <person name="Lee S.K."/>
        </authorList>
    </citation>
    <scope>NUCLEOTIDE SEQUENCE [LARGE SCALE GENOMIC DNA]</scope>
    <source>
        <tissue evidence="2">Muscle</tissue>
    </source>
</reference>